<dbReference type="InterPro" id="IPR001807">
    <property type="entry name" value="ClC"/>
</dbReference>
<protein>
    <submittedName>
        <fullName evidence="13">Chloride channel protein EriC</fullName>
    </submittedName>
</protein>
<evidence type="ECO:0000256" key="5">
    <source>
        <dbReference type="ARBA" id="ARBA00023065"/>
    </source>
</evidence>
<feature type="transmembrane region" description="Helical" evidence="11">
    <location>
        <begin position="342"/>
        <end position="364"/>
    </location>
</feature>
<keyword evidence="7" id="KW-0869">Chloride channel</keyword>
<dbReference type="eggNOG" id="arCOG02569">
    <property type="taxonomic scope" value="Archaea"/>
</dbReference>
<dbReference type="Gene3D" id="3.10.580.10">
    <property type="entry name" value="CBS-domain"/>
    <property type="match status" value="1"/>
</dbReference>
<feature type="transmembrane region" description="Helical" evidence="11">
    <location>
        <begin position="13"/>
        <end position="34"/>
    </location>
</feature>
<sequence>MKKIADLPYFEKWFIYGLIIGISIGLIDLSLYYLNVYVIEKMIMEDIIGIQIPHPDKFIYFNYFLSLKRLIFVPIIVGISALISVLVSIAMKTKEVGSDIAIKAFHNGNKIKPIEIPASIISSSITIGLGGSAGREGPASHAGAGIGQLIINFFGGNPEDRRLATAVGMGAAIGVIFKTPLAGAFLAGELLYKRDIEPNVIYPGLIASSVGYVLFSSVTGFSPIFGTYTLPFSPERLPLYIILGLICGGIAVLYPSLLFGIKKFMDSKYKNQIEKALIGGVIAGIIALVFPEVMGEGYGWLWEISNYNMAPSLFPFILTIFLLPFAKILATSFTIGSGAKGGIFAPGIVIGGFTGLAVGFAFHFMFPSIVSSPMPFMIVGMLSTLGVAVNAPFSVIIMVVEMTGGLQLLPAEMIGLASAYLVARNSKGLFVEQPFNRSESPAHSLEFSIPLLTKIKVSDVKISKIYLKPTDNVKKAMNMMNSLNLFSLPIVDDLNNLVGIVMLSNIIKAKEDEWVAKYATPAPNYIRLNSSIYEALESMKNSRYAIVMENGKFQGILLLDDIANTYREYMEKLKINNR</sequence>
<evidence type="ECO:0000256" key="4">
    <source>
        <dbReference type="ARBA" id="ARBA00022989"/>
    </source>
</evidence>
<evidence type="ECO:0000256" key="8">
    <source>
        <dbReference type="ARBA" id="ARBA00023214"/>
    </source>
</evidence>
<dbReference type="InterPro" id="IPR050368">
    <property type="entry name" value="ClC-type_chloride_channel"/>
</dbReference>
<evidence type="ECO:0000256" key="3">
    <source>
        <dbReference type="ARBA" id="ARBA00022692"/>
    </source>
</evidence>
<dbReference type="GO" id="GO:0034707">
    <property type="term" value="C:chloride channel complex"/>
    <property type="evidence" value="ECO:0007669"/>
    <property type="project" value="UniProtKB-KW"/>
</dbReference>
<evidence type="ECO:0000313" key="14">
    <source>
        <dbReference type="Proteomes" id="UP000010469"/>
    </source>
</evidence>
<dbReference type="PANTHER" id="PTHR43427">
    <property type="entry name" value="CHLORIDE CHANNEL PROTEIN CLC-E"/>
    <property type="match status" value="1"/>
</dbReference>
<organism evidence="13 14">
    <name type="scientific">Caldisphaera lagunensis (strain DSM 15908 / JCM 11604 / ANMR 0165 / IC-154)</name>
    <dbReference type="NCBI Taxonomy" id="1056495"/>
    <lineage>
        <taxon>Archaea</taxon>
        <taxon>Thermoproteota</taxon>
        <taxon>Thermoprotei</taxon>
        <taxon>Acidilobales</taxon>
        <taxon>Caldisphaeraceae</taxon>
        <taxon>Caldisphaera</taxon>
    </lineage>
</organism>
<evidence type="ECO:0000256" key="10">
    <source>
        <dbReference type="PROSITE-ProRule" id="PRU00703"/>
    </source>
</evidence>
<keyword evidence="3 11" id="KW-0812">Transmembrane</keyword>
<dbReference type="Gene3D" id="1.10.3080.10">
    <property type="entry name" value="Clc chloride channel"/>
    <property type="match status" value="1"/>
</dbReference>
<evidence type="ECO:0000256" key="6">
    <source>
        <dbReference type="ARBA" id="ARBA00023136"/>
    </source>
</evidence>
<dbReference type="PROSITE" id="PS51371">
    <property type="entry name" value="CBS"/>
    <property type="match status" value="1"/>
</dbReference>
<proteinExistence type="predicted"/>
<dbReference type="GeneID" id="14211533"/>
<keyword evidence="6 11" id="KW-0472">Membrane</keyword>
<evidence type="ECO:0000313" key="13">
    <source>
        <dbReference type="EMBL" id="AFZ70053.1"/>
    </source>
</evidence>
<evidence type="ECO:0000256" key="1">
    <source>
        <dbReference type="ARBA" id="ARBA00004141"/>
    </source>
</evidence>
<dbReference type="SUPFAM" id="SSF54631">
    <property type="entry name" value="CBS-domain pair"/>
    <property type="match status" value="1"/>
</dbReference>
<dbReference type="FunCoup" id="L0A855">
    <property type="interactions" value="43"/>
</dbReference>
<dbReference type="InterPro" id="IPR014743">
    <property type="entry name" value="Cl-channel_core"/>
</dbReference>
<dbReference type="Pfam" id="PF00571">
    <property type="entry name" value="CBS"/>
    <property type="match status" value="2"/>
</dbReference>
<accession>L0A855</accession>
<evidence type="ECO:0000256" key="11">
    <source>
        <dbReference type="SAM" id="Phobius"/>
    </source>
</evidence>
<dbReference type="SMART" id="SM00116">
    <property type="entry name" value="CBS"/>
    <property type="match status" value="2"/>
</dbReference>
<dbReference type="HOGENOM" id="CLU_015263_5_3_2"/>
<reference evidence="14" key="1">
    <citation type="submission" date="2012-03" db="EMBL/GenBank/DDBJ databases">
        <title>Complete genome of Caldisphaera lagunensis DSM 15908.</title>
        <authorList>
            <person name="Lucas S."/>
            <person name="Copeland A."/>
            <person name="Lapidus A."/>
            <person name="Glavina del Rio T."/>
            <person name="Dalin E."/>
            <person name="Tice H."/>
            <person name="Bruce D."/>
            <person name="Goodwin L."/>
            <person name="Pitluck S."/>
            <person name="Peters L."/>
            <person name="Mikhailova N."/>
            <person name="Teshima H."/>
            <person name="Kyrpides N."/>
            <person name="Mavromatis K."/>
            <person name="Ivanova N."/>
            <person name="Brettin T."/>
            <person name="Detter J.C."/>
            <person name="Han C."/>
            <person name="Larimer F."/>
            <person name="Land M."/>
            <person name="Hauser L."/>
            <person name="Markowitz V."/>
            <person name="Cheng J.-F."/>
            <person name="Hugenholtz P."/>
            <person name="Woyke T."/>
            <person name="Wu D."/>
            <person name="Spring S."/>
            <person name="Schroeder M."/>
            <person name="Brambilla E."/>
            <person name="Klenk H.-P."/>
            <person name="Eisen J.A."/>
        </authorList>
    </citation>
    <scope>NUCLEOTIDE SEQUENCE [LARGE SCALE GENOMIC DNA]</scope>
    <source>
        <strain evidence="14">DSM 15908 / JCM 11604 / IC-154</strain>
    </source>
</reference>
<dbReference type="CDD" id="cd00400">
    <property type="entry name" value="Voltage_gated_ClC"/>
    <property type="match status" value="1"/>
</dbReference>
<dbReference type="AlphaFoldDB" id="L0A855"/>
<dbReference type="SUPFAM" id="SSF81340">
    <property type="entry name" value="Clc chloride channel"/>
    <property type="match status" value="1"/>
</dbReference>
<dbReference type="PANTHER" id="PTHR43427:SF6">
    <property type="entry name" value="CHLORIDE CHANNEL PROTEIN CLC-E"/>
    <property type="match status" value="1"/>
</dbReference>
<keyword evidence="2" id="KW-0813">Transport</keyword>
<keyword evidence="14" id="KW-1185">Reference proteome</keyword>
<feature type="transmembrane region" description="Helical" evidence="11">
    <location>
        <begin position="310"/>
        <end position="330"/>
    </location>
</feature>
<dbReference type="GO" id="GO:0005254">
    <property type="term" value="F:chloride channel activity"/>
    <property type="evidence" value="ECO:0007669"/>
    <property type="project" value="UniProtKB-KW"/>
</dbReference>
<dbReference type="OrthoDB" id="89900at2157"/>
<dbReference type="Pfam" id="PF00654">
    <property type="entry name" value="Voltage_CLC"/>
    <property type="match status" value="1"/>
</dbReference>
<feature type="transmembrane region" description="Helical" evidence="11">
    <location>
        <begin position="200"/>
        <end position="225"/>
    </location>
</feature>
<evidence type="ECO:0000259" key="12">
    <source>
        <dbReference type="PROSITE" id="PS51371"/>
    </source>
</evidence>
<comment type="subcellular location">
    <subcellularLocation>
        <location evidence="1">Membrane</location>
        <topology evidence="1">Multi-pass membrane protein</topology>
    </subcellularLocation>
</comment>
<feature type="transmembrane region" description="Helical" evidence="11">
    <location>
        <begin position="376"/>
        <end position="400"/>
    </location>
</feature>
<dbReference type="InterPro" id="IPR000644">
    <property type="entry name" value="CBS_dom"/>
</dbReference>
<gene>
    <name evidence="13" type="ordered locus">Calag_0273</name>
</gene>
<feature type="transmembrane region" description="Helical" evidence="11">
    <location>
        <begin position="273"/>
        <end position="290"/>
    </location>
</feature>
<dbReference type="InParanoid" id="L0A855"/>
<evidence type="ECO:0000256" key="9">
    <source>
        <dbReference type="ARBA" id="ARBA00023303"/>
    </source>
</evidence>
<keyword evidence="4 11" id="KW-1133">Transmembrane helix</keyword>
<dbReference type="InterPro" id="IPR046342">
    <property type="entry name" value="CBS_dom_sf"/>
</dbReference>
<feature type="transmembrane region" description="Helical" evidence="11">
    <location>
        <begin position="163"/>
        <end position="188"/>
    </location>
</feature>
<evidence type="ECO:0000256" key="7">
    <source>
        <dbReference type="ARBA" id="ARBA00023173"/>
    </source>
</evidence>
<dbReference type="RefSeq" id="WP_015231951.1">
    <property type="nucleotide sequence ID" value="NC_019791.1"/>
</dbReference>
<feature type="transmembrane region" description="Helical" evidence="11">
    <location>
        <begin position="70"/>
        <end position="91"/>
    </location>
</feature>
<dbReference type="STRING" id="1056495.Calag_0273"/>
<keyword evidence="8" id="KW-0868">Chloride</keyword>
<dbReference type="PRINTS" id="PR00762">
    <property type="entry name" value="CLCHANNEL"/>
</dbReference>
<keyword evidence="5" id="KW-0406">Ion transport</keyword>
<feature type="domain" description="CBS" evidence="12">
    <location>
        <begin position="459"/>
        <end position="517"/>
    </location>
</feature>
<feature type="transmembrane region" description="Helical" evidence="11">
    <location>
        <begin position="237"/>
        <end position="261"/>
    </location>
</feature>
<dbReference type="KEGG" id="clg:Calag_0273"/>
<dbReference type="EMBL" id="CP003378">
    <property type="protein sequence ID" value="AFZ70053.1"/>
    <property type="molecule type" value="Genomic_DNA"/>
</dbReference>
<keyword evidence="10" id="KW-0129">CBS domain</keyword>
<name>L0A855_CALLD</name>
<keyword evidence="9" id="KW-0407">Ion channel</keyword>
<evidence type="ECO:0000256" key="2">
    <source>
        <dbReference type="ARBA" id="ARBA00022448"/>
    </source>
</evidence>
<dbReference type="Proteomes" id="UP000010469">
    <property type="component" value="Chromosome"/>
</dbReference>